<keyword evidence="5" id="KW-0138">CF(0)</keyword>
<keyword evidence="14" id="KW-0496">Mitochondrion</keyword>
<dbReference type="HAMAP" id="MF_01393">
    <property type="entry name" value="ATP_synth_a_bact"/>
    <property type="match status" value="1"/>
</dbReference>
<evidence type="ECO:0000256" key="9">
    <source>
        <dbReference type="ARBA" id="ARBA00023065"/>
    </source>
</evidence>
<dbReference type="AlphaFoldDB" id="A0A0X8HWX5"/>
<accession>A0A0X8HWX5</accession>
<evidence type="ECO:0000256" key="6">
    <source>
        <dbReference type="ARBA" id="ARBA00022692"/>
    </source>
</evidence>
<dbReference type="CDD" id="cd00310">
    <property type="entry name" value="ATP-synt_Fo_a_6"/>
    <property type="match status" value="1"/>
</dbReference>
<evidence type="ECO:0000256" key="12">
    <source>
        <dbReference type="RuleBase" id="RU004450"/>
    </source>
</evidence>
<dbReference type="PANTHER" id="PTHR11410">
    <property type="entry name" value="ATP SYNTHASE SUBUNIT A"/>
    <property type="match status" value="1"/>
</dbReference>
<feature type="transmembrane region" description="Helical" evidence="13">
    <location>
        <begin position="215"/>
        <end position="237"/>
    </location>
</feature>
<dbReference type="InterPro" id="IPR000568">
    <property type="entry name" value="ATP_synth_F0_asu"/>
</dbReference>
<reference evidence="14 15" key="1">
    <citation type="submission" date="2016-01" db="EMBL/GenBank/DDBJ databases">
        <title>Genome sequence of the yeast Holleya sinecauda.</title>
        <authorList>
            <person name="Dietrich F.S."/>
        </authorList>
    </citation>
    <scope>NUCLEOTIDE SEQUENCE [LARGE SCALE GENOMIC DNA]</scope>
    <source>
        <strain evidence="14 15">ATCC 58844</strain>
    </source>
</reference>
<dbReference type="GO" id="GO:0045259">
    <property type="term" value="C:proton-transporting ATP synthase complex"/>
    <property type="evidence" value="ECO:0007669"/>
    <property type="project" value="UniProtKB-KW"/>
</dbReference>
<evidence type="ECO:0000256" key="5">
    <source>
        <dbReference type="ARBA" id="ARBA00022547"/>
    </source>
</evidence>
<keyword evidence="6 13" id="KW-0812">Transmembrane</keyword>
<evidence type="ECO:0000256" key="2">
    <source>
        <dbReference type="ARBA" id="ARBA00006810"/>
    </source>
</evidence>
<evidence type="ECO:0000256" key="8">
    <source>
        <dbReference type="ARBA" id="ARBA00022989"/>
    </source>
</evidence>
<organism evidence="14 15">
    <name type="scientific">Eremothecium sinecaudum</name>
    <dbReference type="NCBI Taxonomy" id="45286"/>
    <lineage>
        <taxon>Eukaryota</taxon>
        <taxon>Fungi</taxon>
        <taxon>Dikarya</taxon>
        <taxon>Ascomycota</taxon>
        <taxon>Saccharomycotina</taxon>
        <taxon>Saccharomycetes</taxon>
        <taxon>Saccharomycetales</taxon>
        <taxon>Saccharomycetaceae</taxon>
        <taxon>Eremothecium</taxon>
    </lineage>
</organism>
<sequence length="253" mass="29133">MYITSPLDQFEIKDLLGLYSPFIDFSMFNVTTFSLYTMILLFIFTLFNYSILTDMNIKGSKWLLYQETLHDTLMNMVKGQVTGKFWGNYYPLIYTMFVFIFMTNMISMIPYSFALTSHMIMVVSTSMMIWMGVTIIGFQRHGTHFFSLFVPVGTPLYLVPLLVLIELLSYVARSLSLGLRLSANVLSGHLLLMILSGLLYNFMTINMCTFTVSMIPLLTMLGIVCLEFAITIIQAYVWSILMSTYLKDTLYLH</sequence>
<dbReference type="EMBL" id="CP014249">
    <property type="protein sequence ID" value="AMD23032.1"/>
    <property type="molecule type" value="Genomic_DNA"/>
</dbReference>
<dbReference type="GO" id="GO:0046933">
    <property type="term" value="F:proton-transporting ATP synthase activity, rotational mechanism"/>
    <property type="evidence" value="ECO:0007669"/>
    <property type="project" value="TreeGrafter"/>
</dbReference>
<proteinExistence type="inferred from homology"/>
<evidence type="ECO:0000256" key="13">
    <source>
        <dbReference type="SAM" id="Phobius"/>
    </source>
</evidence>
<dbReference type="InterPro" id="IPR023011">
    <property type="entry name" value="ATP_synth_F0_asu_AS"/>
</dbReference>
<dbReference type="InterPro" id="IPR045083">
    <property type="entry name" value="ATP_synth_F0_asu_bact/mt"/>
</dbReference>
<evidence type="ECO:0000256" key="10">
    <source>
        <dbReference type="ARBA" id="ARBA00023136"/>
    </source>
</evidence>
<evidence type="ECO:0000256" key="4">
    <source>
        <dbReference type="ARBA" id="ARBA00022448"/>
    </source>
</evidence>
<evidence type="ECO:0000256" key="7">
    <source>
        <dbReference type="ARBA" id="ARBA00022781"/>
    </source>
</evidence>
<dbReference type="Proteomes" id="UP000243052">
    <property type="component" value="Mitochondrion"/>
</dbReference>
<geneLocation type="mitochondrion" evidence="14"/>
<keyword evidence="10 13" id="KW-0472">Membrane</keyword>
<dbReference type="Pfam" id="PF00119">
    <property type="entry name" value="ATP-synt_A"/>
    <property type="match status" value="1"/>
</dbReference>
<evidence type="ECO:0000313" key="14">
    <source>
        <dbReference type="EMBL" id="AMD23032.1"/>
    </source>
</evidence>
<dbReference type="PRINTS" id="PR00123">
    <property type="entry name" value="ATPASEA"/>
</dbReference>
<name>A0A0X8HWX5_9SACH</name>
<evidence type="ECO:0000313" key="15">
    <source>
        <dbReference type="Proteomes" id="UP000243052"/>
    </source>
</evidence>
<dbReference type="NCBIfam" id="TIGR01131">
    <property type="entry name" value="ATP_synt_6_or_A"/>
    <property type="match status" value="1"/>
</dbReference>
<evidence type="ECO:0000256" key="1">
    <source>
        <dbReference type="ARBA" id="ARBA00004448"/>
    </source>
</evidence>
<dbReference type="OrthoDB" id="5976622at2759"/>
<dbReference type="SUPFAM" id="SSF81336">
    <property type="entry name" value="F1F0 ATP synthase subunit A"/>
    <property type="match status" value="1"/>
</dbReference>
<keyword evidence="11" id="KW-0066">ATP synthesis</keyword>
<gene>
    <name evidence="14" type="ORF">AW171_mito5123</name>
</gene>
<keyword evidence="9" id="KW-0406">Ion transport</keyword>
<feature type="transmembrane region" description="Helical" evidence="13">
    <location>
        <begin position="185"/>
        <end position="203"/>
    </location>
</feature>
<keyword evidence="8 13" id="KW-1133">Transmembrane helix</keyword>
<dbReference type="GO" id="GO:0005743">
    <property type="term" value="C:mitochondrial inner membrane"/>
    <property type="evidence" value="ECO:0007669"/>
    <property type="project" value="UniProtKB-SubCell"/>
</dbReference>
<keyword evidence="7" id="KW-0375">Hydrogen ion transport</keyword>
<dbReference type="PROSITE" id="PS00449">
    <property type="entry name" value="ATPASE_A"/>
    <property type="match status" value="1"/>
</dbReference>
<dbReference type="FunFam" id="1.20.120.220:FF:000003">
    <property type="entry name" value="ATP synthase subunit a"/>
    <property type="match status" value="1"/>
</dbReference>
<keyword evidence="15" id="KW-1185">Reference proteome</keyword>
<feature type="transmembrane region" description="Helical" evidence="13">
    <location>
        <begin position="119"/>
        <end position="138"/>
    </location>
</feature>
<evidence type="ECO:0000256" key="3">
    <source>
        <dbReference type="ARBA" id="ARBA00021312"/>
    </source>
</evidence>
<dbReference type="PANTHER" id="PTHR11410:SF0">
    <property type="entry name" value="ATP SYNTHASE SUBUNIT A"/>
    <property type="match status" value="1"/>
</dbReference>
<dbReference type="STRING" id="45286.A0A0X8HWX5"/>
<feature type="transmembrane region" description="Helical" evidence="13">
    <location>
        <begin position="92"/>
        <end position="113"/>
    </location>
</feature>
<evidence type="ECO:0000256" key="11">
    <source>
        <dbReference type="ARBA" id="ARBA00023310"/>
    </source>
</evidence>
<feature type="transmembrane region" description="Helical" evidence="13">
    <location>
        <begin position="33"/>
        <end position="52"/>
    </location>
</feature>
<comment type="similarity">
    <text evidence="2">Belongs to the ATPase A chain family.</text>
</comment>
<feature type="transmembrane region" description="Helical" evidence="13">
    <location>
        <begin position="145"/>
        <end position="165"/>
    </location>
</feature>
<dbReference type="Gene3D" id="1.20.120.220">
    <property type="entry name" value="ATP synthase, F0 complex, subunit A"/>
    <property type="match status" value="1"/>
</dbReference>
<dbReference type="GeneID" id="26900218"/>
<comment type="subcellular location">
    <subcellularLocation>
        <location evidence="1 12">Mitochondrion inner membrane</location>
        <topology evidence="1 12">Multi-pass membrane protein</topology>
    </subcellularLocation>
</comment>
<protein>
    <recommendedName>
        <fullName evidence="3 12">ATP synthase subunit a</fullName>
    </recommendedName>
</protein>
<dbReference type="InterPro" id="IPR035908">
    <property type="entry name" value="F0_ATP_A_sf"/>
</dbReference>
<keyword evidence="4" id="KW-0813">Transport</keyword>
<dbReference type="RefSeq" id="YP_009235515.1">
    <property type="nucleotide sequence ID" value="NC_029458.1"/>
</dbReference>